<name>A0A561QGS9_9HYPH</name>
<proteinExistence type="predicted"/>
<dbReference type="EMBL" id="VIWP01000008">
    <property type="protein sequence ID" value="TWF49511.1"/>
    <property type="molecule type" value="Genomic_DNA"/>
</dbReference>
<evidence type="ECO:0000313" key="1">
    <source>
        <dbReference type="EMBL" id="TWF49511.1"/>
    </source>
</evidence>
<organism evidence="1 2">
    <name type="scientific">Neorhizobium alkalisoli</name>
    <dbReference type="NCBI Taxonomy" id="528178"/>
    <lineage>
        <taxon>Bacteria</taxon>
        <taxon>Pseudomonadati</taxon>
        <taxon>Pseudomonadota</taxon>
        <taxon>Alphaproteobacteria</taxon>
        <taxon>Hyphomicrobiales</taxon>
        <taxon>Rhizobiaceae</taxon>
        <taxon>Rhizobium/Agrobacterium group</taxon>
        <taxon>Neorhizobium</taxon>
    </lineage>
</organism>
<dbReference type="AlphaFoldDB" id="A0A561QGS9"/>
<comment type="caution">
    <text evidence="1">The sequence shown here is derived from an EMBL/GenBank/DDBJ whole genome shotgun (WGS) entry which is preliminary data.</text>
</comment>
<dbReference type="Proteomes" id="UP000320653">
    <property type="component" value="Unassembled WGS sequence"/>
</dbReference>
<evidence type="ECO:0000313" key="2">
    <source>
        <dbReference type="Proteomes" id="UP000320653"/>
    </source>
</evidence>
<sequence length="37" mass="4317">MITMVGDENTIEKLVTIHLYLEPLSWKQRACDRDVTP</sequence>
<accession>A0A561QGS9</accession>
<reference evidence="1 2" key="1">
    <citation type="submission" date="2019-06" db="EMBL/GenBank/DDBJ databases">
        <title>Sorghum-associated microbial communities from plants grown in Nebraska, USA.</title>
        <authorList>
            <person name="Schachtman D."/>
        </authorList>
    </citation>
    <scope>NUCLEOTIDE SEQUENCE [LARGE SCALE GENOMIC DNA]</scope>
    <source>
        <strain evidence="1 2">1225</strain>
    </source>
</reference>
<gene>
    <name evidence="1" type="ORF">FHW37_108181</name>
</gene>
<keyword evidence="2" id="KW-1185">Reference proteome</keyword>
<protein>
    <submittedName>
        <fullName evidence="1">Uncharacterized protein</fullName>
    </submittedName>
</protein>